<feature type="region of interest" description="Disordered" evidence="1">
    <location>
        <begin position="230"/>
        <end position="255"/>
    </location>
</feature>
<dbReference type="STRING" id="105231.A0A1Y1I5E4"/>
<dbReference type="OrthoDB" id="10267127at2759"/>
<dbReference type="Gene3D" id="3.60.21.10">
    <property type="match status" value="1"/>
</dbReference>
<organism evidence="3 4">
    <name type="scientific">Klebsormidium nitens</name>
    <name type="common">Green alga</name>
    <name type="synonym">Ulothrix nitens</name>
    <dbReference type="NCBI Taxonomy" id="105231"/>
    <lineage>
        <taxon>Eukaryota</taxon>
        <taxon>Viridiplantae</taxon>
        <taxon>Streptophyta</taxon>
        <taxon>Klebsormidiophyceae</taxon>
        <taxon>Klebsormidiales</taxon>
        <taxon>Klebsormidiaceae</taxon>
        <taxon>Klebsormidium</taxon>
    </lineage>
</organism>
<evidence type="ECO:0000313" key="4">
    <source>
        <dbReference type="Proteomes" id="UP000054558"/>
    </source>
</evidence>
<dbReference type="GO" id="GO:0000298">
    <property type="term" value="F:endopolyphosphatase activity"/>
    <property type="evidence" value="ECO:0000318"/>
    <property type="project" value="GO_Central"/>
</dbReference>
<dbReference type="PANTHER" id="PTHR42850:SF4">
    <property type="entry name" value="ZINC-DEPENDENT ENDOPOLYPHOSPHATASE"/>
    <property type="match status" value="1"/>
</dbReference>
<dbReference type="OMA" id="CLYGHQL"/>
<dbReference type="InterPro" id="IPR050126">
    <property type="entry name" value="Ap4A_hydrolase"/>
</dbReference>
<dbReference type="Pfam" id="PF00149">
    <property type="entry name" value="Metallophos"/>
    <property type="match status" value="1"/>
</dbReference>
<proteinExistence type="predicted"/>
<dbReference type="GO" id="GO:0006798">
    <property type="term" value="P:polyphosphate catabolic process"/>
    <property type="evidence" value="ECO:0000318"/>
    <property type="project" value="GO_Central"/>
</dbReference>
<name>A0A1Y1I5E4_KLENI</name>
<dbReference type="SUPFAM" id="SSF56300">
    <property type="entry name" value="Metallo-dependent phosphatases"/>
    <property type="match status" value="1"/>
</dbReference>
<protein>
    <recommendedName>
        <fullName evidence="2">Calcineurin-like phosphoesterase domain-containing protein</fullName>
    </recommendedName>
</protein>
<dbReference type="InterPro" id="IPR029052">
    <property type="entry name" value="Metallo-depent_PP-like"/>
</dbReference>
<evidence type="ECO:0000313" key="3">
    <source>
        <dbReference type="EMBL" id="GAQ84639.1"/>
    </source>
</evidence>
<dbReference type="GO" id="GO:0016791">
    <property type="term" value="F:phosphatase activity"/>
    <property type="evidence" value="ECO:0000318"/>
    <property type="project" value="GO_Central"/>
</dbReference>
<dbReference type="Proteomes" id="UP000054558">
    <property type="component" value="Unassembled WGS sequence"/>
</dbReference>
<dbReference type="CDD" id="cd00144">
    <property type="entry name" value="MPP_PPP_family"/>
    <property type="match status" value="1"/>
</dbReference>
<keyword evidence="4" id="KW-1185">Reference proteome</keyword>
<dbReference type="GO" id="GO:0005737">
    <property type="term" value="C:cytoplasm"/>
    <property type="evidence" value="ECO:0000318"/>
    <property type="project" value="GO_Central"/>
</dbReference>
<gene>
    <name evidence="3" type="ORF">KFL_001980220</name>
</gene>
<dbReference type="InterPro" id="IPR004843">
    <property type="entry name" value="Calcineurin-like_PHP"/>
</dbReference>
<reference evidence="3 4" key="1">
    <citation type="journal article" date="2014" name="Nat. Commun.">
        <title>Klebsormidium flaccidum genome reveals primary factors for plant terrestrial adaptation.</title>
        <authorList>
            <person name="Hori K."/>
            <person name="Maruyama F."/>
            <person name="Fujisawa T."/>
            <person name="Togashi T."/>
            <person name="Yamamoto N."/>
            <person name="Seo M."/>
            <person name="Sato S."/>
            <person name="Yamada T."/>
            <person name="Mori H."/>
            <person name="Tajima N."/>
            <person name="Moriyama T."/>
            <person name="Ikeuchi M."/>
            <person name="Watanabe M."/>
            <person name="Wada H."/>
            <person name="Kobayashi K."/>
            <person name="Saito M."/>
            <person name="Masuda T."/>
            <person name="Sasaki-Sekimoto Y."/>
            <person name="Mashiguchi K."/>
            <person name="Awai K."/>
            <person name="Shimojima M."/>
            <person name="Masuda S."/>
            <person name="Iwai M."/>
            <person name="Nobusawa T."/>
            <person name="Narise T."/>
            <person name="Kondo S."/>
            <person name="Saito H."/>
            <person name="Sato R."/>
            <person name="Murakawa M."/>
            <person name="Ihara Y."/>
            <person name="Oshima-Yamada Y."/>
            <person name="Ohtaka K."/>
            <person name="Satoh M."/>
            <person name="Sonobe K."/>
            <person name="Ishii M."/>
            <person name="Ohtani R."/>
            <person name="Kanamori-Sato M."/>
            <person name="Honoki R."/>
            <person name="Miyazaki D."/>
            <person name="Mochizuki H."/>
            <person name="Umetsu J."/>
            <person name="Higashi K."/>
            <person name="Shibata D."/>
            <person name="Kamiya Y."/>
            <person name="Sato N."/>
            <person name="Nakamura Y."/>
            <person name="Tabata S."/>
            <person name="Ida S."/>
            <person name="Kurokawa K."/>
            <person name="Ohta H."/>
        </authorList>
    </citation>
    <scope>NUCLEOTIDE SEQUENCE [LARGE SCALE GENOMIC DNA]</scope>
    <source>
        <strain evidence="3 4">NIES-2285</strain>
    </source>
</reference>
<dbReference type="AlphaFoldDB" id="A0A1Y1I5E4"/>
<evidence type="ECO:0000256" key="1">
    <source>
        <dbReference type="SAM" id="MobiDB-lite"/>
    </source>
</evidence>
<dbReference type="PANTHER" id="PTHR42850">
    <property type="entry name" value="METALLOPHOSPHOESTERASE"/>
    <property type="match status" value="1"/>
</dbReference>
<accession>A0A1Y1I5E4</accession>
<dbReference type="EMBL" id="DF237147">
    <property type="protein sequence ID" value="GAQ84639.1"/>
    <property type="molecule type" value="Genomic_DNA"/>
</dbReference>
<evidence type="ECO:0000259" key="2">
    <source>
        <dbReference type="Pfam" id="PF00149"/>
    </source>
</evidence>
<sequence>MFSRFQRFVSRIIRDSKPQAKSQRQQNAQRDLSCHAVAVERSLDELKSRAEGGEGPNGMPLPNPIHAELTPQEVAGRRIILVGDVHGCYDELVLLLDQECRRQPDDVVIFVGDLVNKGPKSPEVVALARDIGAYAVRGNHDDSSLASYYKWANYRSGKGGKQKPDKREWVQQLTEQDVEWLHGLPFSLRIPSHNLLVVHAGLVPGIPLEQQDLGQLYTMRFLEQATAKRKKSSSKRSLRSGYGSDSDGADWEPVGSANDETELWGKVWDGPEHVVFGHDAMRGLQLRRKATGLDTGCVYGGRLTAIILPPVVGDGGSRPSAPVGHGMLVSVKALKEYEKAKGKMR</sequence>
<feature type="domain" description="Calcineurin-like phosphoesterase" evidence="2">
    <location>
        <begin position="78"/>
        <end position="279"/>
    </location>
</feature>